<dbReference type="Proteomes" id="UP000294820">
    <property type="component" value="Chromosome 1"/>
</dbReference>
<protein>
    <submittedName>
        <fullName evidence="1">Peptidyl-prolyl cis-trans isomerase PpiD</fullName>
        <ecNumber evidence="1">5.2.1.8</ecNumber>
    </submittedName>
</protein>
<keyword evidence="1" id="KW-0413">Isomerase</keyword>
<dbReference type="KEGG" id="daq:DAQ1742_01672"/>
<name>A0A375A957_9GAMM</name>
<dbReference type="AlphaFoldDB" id="A0A375A957"/>
<keyword evidence="2" id="KW-1185">Reference proteome</keyword>
<sequence>MRVAEHKPQTTQPIEQVRDQVLQALKRQKAEQQATVDAEKILADLKQGKSDSLAAAG</sequence>
<evidence type="ECO:0000313" key="2">
    <source>
        <dbReference type="Proteomes" id="UP000294820"/>
    </source>
</evidence>
<gene>
    <name evidence="1" type="ORF">DAQ1742_01672</name>
</gene>
<dbReference type="EMBL" id="LT615367">
    <property type="protein sequence ID" value="SLM62614.1"/>
    <property type="molecule type" value="Genomic_DNA"/>
</dbReference>
<organism evidence="1 2">
    <name type="scientific">Dickeya aquatica</name>
    <dbReference type="NCBI Taxonomy" id="1401087"/>
    <lineage>
        <taxon>Bacteria</taxon>
        <taxon>Pseudomonadati</taxon>
        <taxon>Pseudomonadota</taxon>
        <taxon>Gammaproteobacteria</taxon>
        <taxon>Enterobacterales</taxon>
        <taxon>Pectobacteriaceae</taxon>
        <taxon>Dickeya</taxon>
    </lineage>
</organism>
<proteinExistence type="predicted"/>
<accession>A0A375A957</accession>
<dbReference type="GO" id="GO:0003755">
    <property type="term" value="F:peptidyl-prolyl cis-trans isomerase activity"/>
    <property type="evidence" value="ECO:0007669"/>
    <property type="project" value="UniProtKB-EC"/>
</dbReference>
<reference evidence="1 2" key="1">
    <citation type="submission" date="2016-09" db="EMBL/GenBank/DDBJ databases">
        <authorList>
            <person name="Reverchon S."/>
            <person name="Nasser W."/>
            <person name="Leonard S."/>
            <person name="Brochier C."/>
            <person name="Duprey A."/>
        </authorList>
    </citation>
    <scope>NUCLEOTIDE SEQUENCE [LARGE SCALE GENOMIC DNA]</scope>
    <source>
        <strain evidence="1 2">174/2</strain>
    </source>
</reference>
<evidence type="ECO:0000313" key="1">
    <source>
        <dbReference type="EMBL" id="SLM62614.1"/>
    </source>
</evidence>
<dbReference type="EC" id="5.2.1.8" evidence="1"/>